<keyword evidence="1 2" id="KW-0597">Phosphoprotein</keyword>
<sequence length="127" mass="14196">MSHAVVHSAPAHRPCVLMVDDEYELLETWSLLLEIQGFSVLIAPDAAEGLKLAKANLPSVVITDYRMPGIDGLEFCRQMKSNESTRHFPIIMWTGTPMRADAALFERLAIKPVALKALLELMRDVLH</sequence>
<evidence type="ECO:0000256" key="2">
    <source>
        <dbReference type="PROSITE-ProRule" id="PRU00169"/>
    </source>
</evidence>
<dbReference type="PANTHER" id="PTHR44591">
    <property type="entry name" value="STRESS RESPONSE REGULATOR PROTEIN 1"/>
    <property type="match status" value="1"/>
</dbReference>
<proteinExistence type="predicted"/>
<organism evidence="4 5">
    <name type="scientific">Pararobbsia silviterrae</name>
    <dbReference type="NCBI Taxonomy" id="1792498"/>
    <lineage>
        <taxon>Bacteria</taxon>
        <taxon>Pseudomonadati</taxon>
        <taxon>Pseudomonadota</taxon>
        <taxon>Betaproteobacteria</taxon>
        <taxon>Burkholderiales</taxon>
        <taxon>Burkholderiaceae</taxon>
        <taxon>Pararobbsia</taxon>
    </lineage>
</organism>
<dbReference type="SUPFAM" id="SSF52172">
    <property type="entry name" value="CheY-like"/>
    <property type="match status" value="1"/>
</dbReference>
<reference evidence="4 5" key="1">
    <citation type="submission" date="2018-10" db="EMBL/GenBank/DDBJ databases">
        <title>Robbsia sp. DHC34, isolated from soil.</title>
        <authorList>
            <person name="Gao Z.-H."/>
            <person name="Qiu L.-H."/>
        </authorList>
    </citation>
    <scope>NUCLEOTIDE SEQUENCE [LARGE SCALE GENOMIC DNA]</scope>
    <source>
        <strain evidence="4 5">DHC34</strain>
    </source>
</reference>
<dbReference type="InterPro" id="IPR050595">
    <property type="entry name" value="Bact_response_regulator"/>
</dbReference>
<name>A0A494XFI6_9BURK</name>
<dbReference type="PROSITE" id="PS50110">
    <property type="entry name" value="RESPONSE_REGULATORY"/>
    <property type="match status" value="1"/>
</dbReference>
<protein>
    <submittedName>
        <fullName evidence="4">Response regulator</fullName>
    </submittedName>
</protein>
<dbReference type="Proteomes" id="UP000270342">
    <property type="component" value="Unassembled WGS sequence"/>
</dbReference>
<dbReference type="InterPro" id="IPR001789">
    <property type="entry name" value="Sig_transdc_resp-reg_receiver"/>
</dbReference>
<keyword evidence="5" id="KW-1185">Reference proteome</keyword>
<dbReference type="SMART" id="SM00448">
    <property type="entry name" value="REC"/>
    <property type="match status" value="1"/>
</dbReference>
<dbReference type="PANTHER" id="PTHR44591:SF3">
    <property type="entry name" value="RESPONSE REGULATORY DOMAIN-CONTAINING PROTEIN"/>
    <property type="match status" value="1"/>
</dbReference>
<comment type="caution">
    <text evidence="4">The sequence shown here is derived from an EMBL/GenBank/DDBJ whole genome shotgun (WGS) entry which is preliminary data.</text>
</comment>
<gene>
    <name evidence="4" type="ORF">D7S86_19890</name>
</gene>
<feature type="modified residue" description="4-aspartylphosphate" evidence="2">
    <location>
        <position position="64"/>
    </location>
</feature>
<evidence type="ECO:0000313" key="4">
    <source>
        <dbReference type="EMBL" id="RKP49567.1"/>
    </source>
</evidence>
<evidence type="ECO:0000313" key="5">
    <source>
        <dbReference type="Proteomes" id="UP000270342"/>
    </source>
</evidence>
<dbReference type="GO" id="GO:0000160">
    <property type="term" value="P:phosphorelay signal transduction system"/>
    <property type="evidence" value="ECO:0007669"/>
    <property type="project" value="InterPro"/>
</dbReference>
<feature type="domain" description="Response regulatory" evidence="3">
    <location>
        <begin position="15"/>
        <end position="126"/>
    </location>
</feature>
<dbReference type="AlphaFoldDB" id="A0A494XFI6"/>
<dbReference type="EMBL" id="RBZU01000010">
    <property type="protein sequence ID" value="RKP49567.1"/>
    <property type="molecule type" value="Genomic_DNA"/>
</dbReference>
<evidence type="ECO:0000256" key="1">
    <source>
        <dbReference type="ARBA" id="ARBA00022553"/>
    </source>
</evidence>
<dbReference type="Gene3D" id="3.40.50.2300">
    <property type="match status" value="1"/>
</dbReference>
<evidence type="ECO:0000259" key="3">
    <source>
        <dbReference type="PROSITE" id="PS50110"/>
    </source>
</evidence>
<accession>A0A494XFI6</accession>
<dbReference type="RefSeq" id="WP_121088615.1">
    <property type="nucleotide sequence ID" value="NZ_RBZU01000010.1"/>
</dbReference>
<dbReference type="InterPro" id="IPR011006">
    <property type="entry name" value="CheY-like_superfamily"/>
</dbReference>
<dbReference type="OrthoDB" id="9800897at2"/>
<dbReference type="Pfam" id="PF00072">
    <property type="entry name" value="Response_reg"/>
    <property type="match status" value="1"/>
</dbReference>